<dbReference type="AlphaFoldDB" id="A0A9P6HDX7"/>
<keyword evidence="2" id="KW-1185">Reference proteome</keyword>
<evidence type="ECO:0000313" key="1">
    <source>
        <dbReference type="EMBL" id="KAF9784040.1"/>
    </source>
</evidence>
<dbReference type="Proteomes" id="UP000736335">
    <property type="component" value="Unassembled WGS sequence"/>
</dbReference>
<comment type="caution">
    <text evidence="1">The sequence shown here is derived from an EMBL/GenBank/DDBJ whole genome shotgun (WGS) entry which is preliminary data.</text>
</comment>
<gene>
    <name evidence="1" type="ORF">BJ322DRAFT_1021769</name>
</gene>
<dbReference type="EMBL" id="WIUZ02000009">
    <property type="protein sequence ID" value="KAF9784040.1"/>
    <property type="molecule type" value="Genomic_DNA"/>
</dbReference>
<proteinExistence type="predicted"/>
<evidence type="ECO:0000313" key="2">
    <source>
        <dbReference type="Proteomes" id="UP000736335"/>
    </source>
</evidence>
<sequence length="253" mass="27596">MASNCSTAFFVATRHHSHSGTASPGLRSGFALSRKVYVPGVEHLRSGRRLAGPHVGEHVVSLLETEALVRLKCPGFSITSLPALPPPLTEGPDPGVLAKEYPRFYVWRTKFGNSSVRRSPSSSWPSRTAVHTFFAAFLDDPRLDGWGQSAVSPQFSSSRSCTRRWTWMGWNARTPLRNVPSHTTVTHFSAVIGLPLDGSFVELSNCSTSTLSSLYTTTDPNHAGHIFAKPNQLSETKKVTFDAPHRPPSAFPG</sequence>
<accession>A0A9P6HDX7</accession>
<protein>
    <submittedName>
        <fullName evidence="1">Uncharacterized protein</fullName>
    </submittedName>
</protein>
<name>A0A9P6HDX7_9AGAM</name>
<reference evidence="1" key="2">
    <citation type="submission" date="2020-11" db="EMBL/GenBank/DDBJ databases">
        <authorList>
            <consortium name="DOE Joint Genome Institute"/>
            <person name="Kuo A."/>
            <person name="Miyauchi S."/>
            <person name="Kiss E."/>
            <person name="Drula E."/>
            <person name="Kohler A."/>
            <person name="Sanchez-Garcia M."/>
            <person name="Andreopoulos B."/>
            <person name="Barry K.W."/>
            <person name="Bonito G."/>
            <person name="Buee M."/>
            <person name="Carver A."/>
            <person name="Chen C."/>
            <person name="Cichocki N."/>
            <person name="Clum A."/>
            <person name="Culley D."/>
            <person name="Crous P.W."/>
            <person name="Fauchery L."/>
            <person name="Girlanda M."/>
            <person name="Hayes R."/>
            <person name="Keri Z."/>
            <person name="Labutti K."/>
            <person name="Lipzen A."/>
            <person name="Lombard V."/>
            <person name="Magnuson J."/>
            <person name="Maillard F."/>
            <person name="Morin E."/>
            <person name="Murat C."/>
            <person name="Nolan M."/>
            <person name="Ohm R."/>
            <person name="Pangilinan J."/>
            <person name="Pereira M."/>
            <person name="Perotto S."/>
            <person name="Peter M."/>
            <person name="Riley R."/>
            <person name="Sitrit Y."/>
            <person name="Stielow B."/>
            <person name="Szollosi G."/>
            <person name="Zifcakova L."/>
            <person name="Stursova M."/>
            <person name="Spatafora J.W."/>
            <person name="Tedersoo L."/>
            <person name="Vaario L.-M."/>
            <person name="Yamada A."/>
            <person name="Yan M."/>
            <person name="Wang P."/>
            <person name="Xu J."/>
            <person name="Bruns T."/>
            <person name="Baldrian P."/>
            <person name="Vilgalys R."/>
            <person name="Henrissat B."/>
            <person name="Grigoriev I.V."/>
            <person name="Hibbett D."/>
            <person name="Nagy L.G."/>
            <person name="Martin F.M."/>
        </authorList>
    </citation>
    <scope>NUCLEOTIDE SEQUENCE</scope>
    <source>
        <strain evidence="1">UH-Tt-Lm1</strain>
    </source>
</reference>
<organism evidence="1 2">
    <name type="scientific">Thelephora terrestris</name>
    <dbReference type="NCBI Taxonomy" id="56493"/>
    <lineage>
        <taxon>Eukaryota</taxon>
        <taxon>Fungi</taxon>
        <taxon>Dikarya</taxon>
        <taxon>Basidiomycota</taxon>
        <taxon>Agaricomycotina</taxon>
        <taxon>Agaricomycetes</taxon>
        <taxon>Thelephorales</taxon>
        <taxon>Thelephoraceae</taxon>
        <taxon>Thelephora</taxon>
    </lineage>
</organism>
<reference evidence="1" key="1">
    <citation type="journal article" date="2020" name="Nat. Commun.">
        <title>Large-scale genome sequencing of mycorrhizal fungi provides insights into the early evolution of symbiotic traits.</title>
        <authorList>
            <person name="Miyauchi S."/>
            <person name="Kiss E."/>
            <person name="Kuo A."/>
            <person name="Drula E."/>
            <person name="Kohler A."/>
            <person name="Sanchez-Garcia M."/>
            <person name="Morin E."/>
            <person name="Andreopoulos B."/>
            <person name="Barry K.W."/>
            <person name="Bonito G."/>
            <person name="Buee M."/>
            <person name="Carver A."/>
            <person name="Chen C."/>
            <person name="Cichocki N."/>
            <person name="Clum A."/>
            <person name="Culley D."/>
            <person name="Crous P.W."/>
            <person name="Fauchery L."/>
            <person name="Girlanda M."/>
            <person name="Hayes R.D."/>
            <person name="Keri Z."/>
            <person name="LaButti K."/>
            <person name="Lipzen A."/>
            <person name="Lombard V."/>
            <person name="Magnuson J."/>
            <person name="Maillard F."/>
            <person name="Murat C."/>
            <person name="Nolan M."/>
            <person name="Ohm R.A."/>
            <person name="Pangilinan J."/>
            <person name="Pereira M.F."/>
            <person name="Perotto S."/>
            <person name="Peter M."/>
            <person name="Pfister S."/>
            <person name="Riley R."/>
            <person name="Sitrit Y."/>
            <person name="Stielow J.B."/>
            <person name="Szollosi G."/>
            <person name="Zifcakova L."/>
            <person name="Stursova M."/>
            <person name="Spatafora J.W."/>
            <person name="Tedersoo L."/>
            <person name="Vaario L.M."/>
            <person name="Yamada A."/>
            <person name="Yan M."/>
            <person name="Wang P."/>
            <person name="Xu J."/>
            <person name="Bruns T."/>
            <person name="Baldrian P."/>
            <person name="Vilgalys R."/>
            <person name="Dunand C."/>
            <person name="Henrissat B."/>
            <person name="Grigoriev I.V."/>
            <person name="Hibbett D."/>
            <person name="Nagy L.G."/>
            <person name="Martin F.M."/>
        </authorList>
    </citation>
    <scope>NUCLEOTIDE SEQUENCE</scope>
    <source>
        <strain evidence="1">UH-Tt-Lm1</strain>
    </source>
</reference>